<dbReference type="PANTHER" id="PTHR28008">
    <property type="entry name" value="DOMAIN PROTEIN, PUTATIVE (AFU_ORTHOLOGUE AFUA_3G10980)-RELATED"/>
    <property type="match status" value="1"/>
</dbReference>
<proteinExistence type="predicted"/>
<protein>
    <recommendedName>
        <fullName evidence="5">VanZ-like domain-containing protein</fullName>
    </recommendedName>
</protein>
<reference evidence="2" key="2">
    <citation type="submission" date="2010-11" db="EMBL/GenBank/DDBJ databases">
        <authorList>
            <consortium name="The Broad Institute Genome Sequencing Platform"/>
            <person name="Earl A."/>
            <person name="Ward D."/>
            <person name="Feldgarden M."/>
            <person name="Gevers D."/>
            <person name="Butler R."/>
            <person name="Young S.K."/>
            <person name="Zeng Q."/>
            <person name="Gargeya S."/>
            <person name="Fitzgerald M."/>
            <person name="Haas B."/>
            <person name="Abouelleil A."/>
            <person name="Alvarado L."/>
            <person name="Arachchi H.M."/>
            <person name="Berlin A."/>
            <person name="Brown A."/>
            <person name="Chapman S.B."/>
            <person name="Chen Z."/>
            <person name="Dunbar C."/>
            <person name="Freedman E."/>
            <person name="Gearin G."/>
            <person name="Gellesch M."/>
            <person name="Goldberg J."/>
            <person name="Griggs A."/>
            <person name="Gujja S."/>
            <person name="Heilman E."/>
            <person name="Heiman D."/>
            <person name="Howarth C."/>
            <person name="Larson L."/>
            <person name="Lui A."/>
            <person name="MacDonald P.J.P."/>
            <person name="Mehta T."/>
            <person name="Montmayeur A."/>
            <person name="Murphy C."/>
            <person name="Neiman D."/>
            <person name="Pearson M."/>
            <person name="Priest M."/>
            <person name="Roberts A."/>
            <person name="Saif S."/>
            <person name="Shea T."/>
            <person name="Shenoy N."/>
            <person name="Sisk P."/>
            <person name="Stolte C."/>
            <person name="Sykes S."/>
            <person name="White J."/>
            <person name="Yandava C."/>
            <person name="Wortman J."/>
            <person name="Nusbaum C."/>
            <person name="Birren B."/>
        </authorList>
    </citation>
    <scope>NUCLEOTIDE SEQUENCE</scope>
    <source>
        <strain evidence="2">P1A1 Lamole</strain>
    </source>
</reference>
<dbReference type="EMBL" id="AEIJ01000480">
    <property type="status" value="NOT_ANNOTATED_CDS"/>
    <property type="molecule type" value="Genomic_DNA"/>
</dbReference>
<organism evidence="2">
    <name type="scientific">Microbotryum lychnidis-dioicae (strain p1A1 Lamole / MvSl-1064)</name>
    <name type="common">Anther smut fungus</name>
    <dbReference type="NCBI Taxonomy" id="683840"/>
    <lineage>
        <taxon>Eukaryota</taxon>
        <taxon>Fungi</taxon>
        <taxon>Dikarya</taxon>
        <taxon>Basidiomycota</taxon>
        <taxon>Pucciniomycotina</taxon>
        <taxon>Microbotryomycetes</taxon>
        <taxon>Microbotryales</taxon>
        <taxon>Microbotryaceae</taxon>
        <taxon>Microbotryum</taxon>
    </lineage>
</organism>
<reference evidence="3" key="4">
    <citation type="submission" date="2015-06" db="UniProtKB">
        <authorList>
            <consortium name="EnsemblFungi"/>
        </authorList>
    </citation>
    <scope>IDENTIFICATION</scope>
</reference>
<dbReference type="Proteomes" id="UP000017200">
    <property type="component" value="Unassembled WGS sequence"/>
</dbReference>
<dbReference type="PANTHER" id="PTHR28008:SF1">
    <property type="entry name" value="DOMAIN PROTEIN, PUTATIVE (AFU_ORTHOLOGUE AFUA_3G10980)-RELATED"/>
    <property type="match status" value="1"/>
</dbReference>
<sequence>MPSLPTTSPSASRSRTRPRARNSNHRSHWTTTLLDPWRRTLHSLVRVRRSSDLTRLIWKSYSIEPRFPVRIRPMMALLTASSLLVLAALGFHPTLASKISPPVPFSDKLLHFVCFTAASAQFYAIWNVDQAVRTSWHWKHWNELVSILVCGIWGSIGSEFVQSLLPYKTFQWGDVVANILGTTLGITLSRSWTRHREKAQQLRRLYQPLHLEESDDALDDEDDADDGSILASSIAGERIRMEEEEGTRRESGMGQGMVGGGVDVGGRKGSRKKRSESNPWDDAEDTGSIFGVGFEEEEEGKREGDQGRRSSDEEREEGRH</sequence>
<name>U5HCH6_USTV1</name>
<dbReference type="EnsemblFungi" id="MVLG_04857T0">
    <property type="protein sequence ID" value="MVLG_04857T0"/>
    <property type="gene ID" value="MVLG_04857"/>
</dbReference>
<reference evidence="4" key="1">
    <citation type="submission" date="2010-11" db="EMBL/GenBank/DDBJ databases">
        <title>The genome sequence of Microbotryum violaceum strain p1A1 Lamole.</title>
        <authorList>
            <person name="Cuomo C."/>
            <person name="Perlin M."/>
            <person name="Young S.K."/>
            <person name="Zeng Q."/>
            <person name="Gargeya S."/>
            <person name="Alvarado L."/>
            <person name="Berlin A."/>
            <person name="Chapman S.B."/>
            <person name="Chen Z."/>
            <person name="Freedman E."/>
            <person name="Gellesch M."/>
            <person name="Goldberg J."/>
            <person name="Griggs A."/>
            <person name="Gujja S."/>
            <person name="Heilman E."/>
            <person name="Heiman D."/>
            <person name="Howarth C."/>
            <person name="Mehta T."/>
            <person name="Neiman D."/>
            <person name="Pearson M."/>
            <person name="Roberts A."/>
            <person name="Saif S."/>
            <person name="Shea T."/>
            <person name="Shenoy N."/>
            <person name="Sisk P."/>
            <person name="Stolte C."/>
            <person name="Sykes S."/>
            <person name="White J."/>
            <person name="Yandava C."/>
            <person name="Haas B."/>
            <person name="Nusbaum C."/>
            <person name="Birren B."/>
        </authorList>
    </citation>
    <scope>NUCLEOTIDE SEQUENCE [LARGE SCALE GENOMIC DNA]</scope>
    <source>
        <strain evidence="4">p1A1 Lamole</strain>
    </source>
</reference>
<feature type="compositionally biased region" description="Acidic residues" evidence="1">
    <location>
        <begin position="216"/>
        <end position="226"/>
    </location>
</feature>
<dbReference type="HOGENOM" id="CLU_062280_0_0_1"/>
<feature type="compositionally biased region" description="Low complexity" evidence="1">
    <location>
        <begin position="1"/>
        <end position="13"/>
    </location>
</feature>
<gene>
    <name evidence="2" type="ORF">MVLG_04857</name>
</gene>
<evidence type="ECO:0008006" key="5">
    <source>
        <dbReference type="Google" id="ProtNLM"/>
    </source>
</evidence>
<feature type="compositionally biased region" description="Basic residues" evidence="1">
    <location>
        <begin position="14"/>
        <end position="27"/>
    </location>
</feature>
<dbReference type="AlphaFoldDB" id="U5HCH6"/>
<dbReference type="OrthoDB" id="63581at2759"/>
<keyword evidence="4" id="KW-1185">Reference proteome</keyword>
<evidence type="ECO:0000313" key="3">
    <source>
        <dbReference type="EnsemblFungi" id="MVLG_04857T0"/>
    </source>
</evidence>
<evidence type="ECO:0000313" key="4">
    <source>
        <dbReference type="Proteomes" id="UP000017200"/>
    </source>
</evidence>
<dbReference type="EMBL" id="GL541700">
    <property type="protein sequence ID" value="KDE04718.1"/>
    <property type="molecule type" value="Genomic_DNA"/>
</dbReference>
<evidence type="ECO:0000256" key="1">
    <source>
        <dbReference type="SAM" id="MobiDB-lite"/>
    </source>
</evidence>
<feature type="compositionally biased region" description="Gly residues" evidence="1">
    <location>
        <begin position="253"/>
        <end position="264"/>
    </location>
</feature>
<reference evidence="2 4" key="3">
    <citation type="journal article" date="2015" name="BMC Genomics">
        <title>Sex and parasites: genomic and transcriptomic analysis of Microbotryum lychnidis-dioicae, the biotrophic and plant-castrating anther smut fungus.</title>
        <authorList>
            <person name="Perlin M.H."/>
            <person name="Amselem J."/>
            <person name="Fontanillas E."/>
            <person name="Toh S.S."/>
            <person name="Chen Z."/>
            <person name="Goldberg J."/>
            <person name="Duplessis S."/>
            <person name="Henrissat B."/>
            <person name="Young S."/>
            <person name="Zeng Q."/>
            <person name="Aguileta G."/>
            <person name="Petit E."/>
            <person name="Badouin H."/>
            <person name="Andrews J."/>
            <person name="Razeeq D."/>
            <person name="Gabaldon T."/>
            <person name="Quesneville H."/>
            <person name="Giraud T."/>
            <person name="Hood M.E."/>
            <person name="Schultz D.J."/>
            <person name="Cuomo C.A."/>
        </authorList>
    </citation>
    <scope>NUCLEOTIDE SEQUENCE [LARGE SCALE GENOMIC DNA]</scope>
    <source>
        <strain evidence="2">P1A1 Lamole</strain>
        <strain evidence="4">p1A1 Lamole</strain>
    </source>
</reference>
<dbReference type="InParanoid" id="U5HCH6"/>
<feature type="compositionally biased region" description="Basic and acidic residues" evidence="1">
    <location>
        <begin position="237"/>
        <end position="251"/>
    </location>
</feature>
<evidence type="ECO:0000313" key="2">
    <source>
        <dbReference type="EMBL" id="KDE04718.1"/>
    </source>
</evidence>
<feature type="compositionally biased region" description="Basic and acidic residues" evidence="1">
    <location>
        <begin position="299"/>
        <end position="320"/>
    </location>
</feature>
<accession>U5HCH6</accession>
<feature type="region of interest" description="Disordered" evidence="1">
    <location>
        <begin position="216"/>
        <end position="320"/>
    </location>
</feature>
<feature type="region of interest" description="Disordered" evidence="1">
    <location>
        <begin position="1"/>
        <end position="27"/>
    </location>
</feature>